<dbReference type="InterPro" id="IPR036188">
    <property type="entry name" value="FAD/NAD-bd_sf"/>
</dbReference>
<dbReference type="InterPro" id="IPR050493">
    <property type="entry name" value="FAD-dep_Monooxygenase_BioMet"/>
</dbReference>
<keyword evidence="2 4" id="KW-0503">Monooxygenase</keyword>
<reference evidence="4 5" key="1">
    <citation type="submission" date="2020-06" db="EMBL/GenBank/DDBJ databases">
        <authorList>
            <person name="Hwang Y.J."/>
        </authorList>
    </citation>
    <scope>NUCLEOTIDE SEQUENCE [LARGE SCALE GENOMIC DNA]</scope>
    <source>
        <strain evidence="4 5">KUDC8001</strain>
    </source>
</reference>
<dbReference type="GO" id="GO:0071949">
    <property type="term" value="F:FAD binding"/>
    <property type="evidence" value="ECO:0007669"/>
    <property type="project" value="InterPro"/>
</dbReference>
<dbReference type="PANTHER" id="PTHR13789:SF309">
    <property type="entry name" value="PUTATIVE (AFU_ORTHOLOGUE AFUA_6G14510)-RELATED"/>
    <property type="match status" value="1"/>
</dbReference>
<dbReference type="Proteomes" id="UP000514509">
    <property type="component" value="Chromosome"/>
</dbReference>
<accession>A0A7L7L4M7</accession>
<evidence type="ECO:0000256" key="1">
    <source>
        <dbReference type="ARBA" id="ARBA00023002"/>
    </source>
</evidence>
<keyword evidence="5" id="KW-1185">Reference proteome</keyword>
<name>A0A7L7L4M7_9BACT</name>
<dbReference type="AlphaFoldDB" id="A0A7L7L4M7"/>
<proteinExistence type="predicted"/>
<evidence type="ECO:0000313" key="5">
    <source>
        <dbReference type="Proteomes" id="UP000514509"/>
    </source>
</evidence>
<dbReference type="SUPFAM" id="SSF51905">
    <property type="entry name" value="FAD/NAD(P)-binding domain"/>
    <property type="match status" value="1"/>
</dbReference>
<dbReference type="EMBL" id="CP055153">
    <property type="protein sequence ID" value="QMU27762.1"/>
    <property type="molecule type" value="Genomic_DNA"/>
</dbReference>
<evidence type="ECO:0000313" key="4">
    <source>
        <dbReference type="EMBL" id="QMU27762.1"/>
    </source>
</evidence>
<dbReference type="PROSITE" id="PS51257">
    <property type="entry name" value="PROKAR_LIPOPROTEIN"/>
    <property type="match status" value="1"/>
</dbReference>
<dbReference type="NCBIfam" id="NF005243">
    <property type="entry name" value="PRK06753.1"/>
    <property type="match status" value="1"/>
</dbReference>
<dbReference type="PRINTS" id="PR00420">
    <property type="entry name" value="RNGMNOXGNASE"/>
</dbReference>
<dbReference type="GO" id="GO:0004497">
    <property type="term" value="F:monooxygenase activity"/>
    <property type="evidence" value="ECO:0007669"/>
    <property type="project" value="UniProtKB-KW"/>
</dbReference>
<evidence type="ECO:0000256" key="2">
    <source>
        <dbReference type="ARBA" id="ARBA00023033"/>
    </source>
</evidence>
<organism evidence="4 5">
    <name type="scientific">Adhaeribacter radiodurans</name>
    <dbReference type="NCBI Taxonomy" id="2745197"/>
    <lineage>
        <taxon>Bacteria</taxon>
        <taxon>Pseudomonadati</taxon>
        <taxon>Bacteroidota</taxon>
        <taxon>Cytophagia</taxon>
        <taxon>Cytophagales</taxon>
        <taxon>Hymenobacteraceae</taxon>
        <taxon>Adhaeribacter</taxon>
    </lineage>
</organism>
<protein>
    <submittedName>
        <fullName evidence="4">FAD-dependent monooxygenase</fullName>
    </submittedName>
</protein>
<dbReference type="Pfam" id="PF01494">
    <property type="entry name" value="FAD_binding_3"/>
    <property type="match status" value="1"/>
</dbReference>
<gene>
    <name evidence="4" type="ORF">HUW48_06755</name>
</gene>
<keyword evidence="1" id="KW-0560">Oxidoreductase</keyword>
<dbReference type="KEGG" id="add:HUW48_06755"/>
<dbReference type="RefSeq" id="WP_182414954.1">
    <property type="nucleotide sequence ID" value="NZ_CP055153.1"/>
</dbReference>
<reference evidence="4 5" key="2">
    <citation type="submission" date="2020-08" db="EMBL/GenBank/DDBJ databases">
        <title>Adhaeribacter dokdonensis sp. nov., isolated from the rhizosphere of Elymus tsukushiensis, a plant native to the Dokdo Islands, Republic of Korea.</title>
        <authorList>
            <person name="Ghim S.Y."/>
        </authorList>
    </citation>
    <scope>NUCLEOTIDE SEQUENCE [LARGE SCALE GENOMIC DNA]</scope>
    <source>
        <strain evidence="4 5">KUDC8001</strain>
    </source>
</reference>
<sequence length="378" mass="41680">MKVAIIGAGIAGLTTAIALQQAGISCIIYEAAPAIKPLGAGLTLAANAMKALAKLGLVEEILSKGQLLKAFDILDEKGKIITQTNNAVFRSEYGADNFAIHRADLHQVLLSRISPDTVHLNKQILSFEQQQSKVTLHFSDGSTAEADYLLACDGIHSVVRKKVLPEATPRYAGYTCWRAVVNMPHSSQTDALETWGPAGRFGIVPVSKGRIYYFACISVSQPNSNLKNFTISDLIPCFKKYHNPIPEILNQTRNEQLIWNDIYDLKPLRRFAFGNILLLGDAAHATTPNLGQGACQAIEDAVILANLWKQNTRVEDTFAQFEKKRLARTNFVTTQSRRVGEIAQIQNPLLASLRNSVLRVLPASFQERNVKKLLDVQF</sequence>
<dbReference type="InterPro" id="IPR002938">
    <property type="entry name" value="FAD-bd"/>
</dbReference>
<dbReference type="PANTHER" id="PTHR13789">
    <property type="entry name" value="MONOOXYGENASE"/>
    <property type="match status" value="1"/>
</dbReference>
<dbReference type="Gene3D" id="3.50.50.60">
    <property type="entry name" value="FAD/NAD(P)-binding domain"/>
    <property type="match status" value="1"/>
</dbReference>
<feature type="domain" description="FAD-binding" evidence="3">
    <location>
        <begin position="2"/>
        <end position="328"/>
    </location>
</feature>
<evidence type="ECO:0000259" key="3">
    <source>
        <dbReference type="Pfam" id="PF01494"/>
    </source>
</evidence>